<proteinExistence type="predicted"/>
<organism evidence="1 2">
    <name type="scientific">Frankliniella fusca</name>
    <dbReference type="NCBI Taxonomy" id="407009"/>
    <lineage>
        <taxon>Eukaryota</taxon>
        <taxon>Metazoa</taxon>
        <taxon>Ecdysozoa</taxon>
        <taxon>Arthropoda</taxon>
        <taxon>Hexapoda</taxon>
        <taxon>Insecta</taxon>
        <taxon>Pterygota</taxon>
        <taxon>Neoptera</taxon>
        <taxon>Paraneoptera</taxon>
        <taxon>Thysanoptera</taxon>
        <taxon>Terebrantia</taxon>
        <taxon>Thripoidea</taxon>
        <taxon>Thripidae</taxon>
        <taxon>Frankliniella</taxon>
    </lineage>
</organism>
<dbReference type="EMBL" id="JAHWGI010001422">
    <property type="protein sequence ID" value="KAK3931321.1"/>
    <property type="molecule type" value="Genomic_DNA"/>
</dbReference>
<comment type="caution">
    <text evidence="1">The sequence shown here is derived from an EMBL/GenBank/DDBJ whole genome shotgun (WGS) entry which is preliminary data.</text>
</comment>
<dbReference type="Proteomes" id="UP001219518">
    <property type="component" value="Unassembled WGS sequence"/>
</dbReference>
<evidence type="ECO:0000313" key="1">
    <source>
        <dbReference type="EMBL" id="KAK3931321.1"/>
    </source>
</evidence>
<name>A0AAE1I398_9NEOP</name>
<accession>A0AAE1I398</accession>
<dbReference type="AlphaFoldDB" id="A0AAE1I398"/>
<evidence type="ECO:0000313" key="2">
    <source>
        <dbReference type="Proteomes" id="UP001219518"/>
    </source>
</evidence>
<reference evidence="1" key="1">
    <citation type="submission" date="2021-07" db="EMBL/GenBank/DDBJ databases">
        <authorList>
            <person name="Catto M.A."/>
            <person name="Jacobson A."/>
            <person name="Kennedy G."/>
            <person name="Labadie P."/>
            <person name="Hunt B.G."/>
            <person name="Srinivasan R."/>
        </authorList>
    </citation>
    <scope>NUCLEOTIDE SEQUENCE</scope>
    <source>
        <strain evidence="1">PL_HMW_Pooled</strain>
        <tissue evidence="1">Head</tissue>
    </source>
</reference>
<keyword evidence="2" id="KW-1185">Reference proteome</keyword>
<reference evidence="1" key="2">
    <citation type="journal article" date="2023" name="BMC Genomics">
        <title>Pest status, molecular evolution, and epigenetic factors derived from the genome assembly of Frankliniella fusca, a thysanopteran phytovirus vector.</title>
        <authorList>
            <person name="Catto M.A."/>
            <person name="Labadie P.E."/>
            <person name="Jacobson A.L."/>
            <person name="Kennedy G.G."/>
            <person name="Srinivasan R."/>
            <person name="Hunt B.G."/>
        </authorList>
    </citation>
    <scope>NUCLEOTIDE SEQUENCE</scope>
    <source>
        <strain evidence="1">PL_HMW_Pooled</strain>
    </source>
</reference>
<sequence length="16" mass="1578">MTVARTMGRGASTAPA</sequence>
<gene>
    <name evidence="1" type="ORF">KUF71_025774</name>
</gene>
<protein>
    <submittedName>
        <fullName evidence="1">Uncharacterized protein</fullName>
    </submittedName>
</protein>